<dbReference type="Ensembl" id="ENSCMIT00000047553.1">
    <property type="protein sequence ID" value="ENSCMIP00000046889.1"/>
    <property type="gene ID" value="ENSCMIG00000019220.1"/>
</dbReference>
<dbReference type="PROSITE" id="PS50096">
    <property type="entry name" value="IQ"/>
    <property type="match status" value="36"/>
</dbReference>
<keyword evidence="15" id="KW-1185">Reference proteome</keyword>
<keyword evidence="3" id="KW-0963">Cytoplasm</keyword>
<evidence type="ECO:0000256" key="4">
    <source>
        <dbReference type="ARBA" id="ARBA00022553"/>
    </source>
</evidence>
<dbReference type="Gene3D" id="1.10.418.10">
    <property type="entry name" value="Calponin-like domain"/>
    <property type="match status" value="2"/>
</dbReference>
<reference evidence="14" key="5">
    <citation type="submission" date="2025-09" db="UniProtKB">
        <authorList>
            <consortium name="Ensembl"/>
        </authorList>
    </citation>
    <scope>IDENTIFICATION</scope>
</reference>
<accession>A0A4W3JTQ1</accession>
<keyword evidence="11" id="KW-0131">Cell cycle</keyword>
<reference evidence="15" key="3">
    <citation type="journal article" date="2014" name="Nature">
        <title>Elephant shark genome provides unique insights into gnathostome evolution.</title>
        <authorList>
            <consortium name="International Elephant Shark Genome Sequencing Consortium"/>
            <person name="Venkatesh B."/>
            <person name="Lee A.P."/>
            <person name="Ravi V."/>
            <person name="Maurya A.K."/>
            <person name="Lian M.M."/>
            <person name="Swann J.B."/>
            <person name="Ohta Y."/>
            <person name="Flajnik M.F."/>
            <person name="Sutoh Y."/>
            <person name="Kasahara M."/>
            <person name="Hoon S."/>
            <person name="Gangu V."/>
            <person name="Roy S.W."/>
            <person name="Irimia M."/>
            <person name="Korzh V."/>
            <person name="Kondrychyn I."/>
            <person name="Lim Z.W."/>
            <person name="Tay B.H."/>
            <person name="Tohari S."/>
            <person name="Kong K.W."/>
            <person name="Ho S."/>
            <person name="Lorente-Galdos B."/>
            <person name="Quilez J."/>
            <person name="Marques-Bonet T."/>
            <person name="Raney B.J."/>
            <person name="Ingham P.W."/>
            <person name="Tay A."/>
            <person name="Hillier L.W."/>
            <person name="Minx P."/>
            <person name="Boehm T."/>
            <person name="Wilson R.K."/>
            <person name="Brenner S."/>
            <person name="Warren W.C."/>
        </authorList>
    </citation>
    <scope>NUCLEOTIDE SEQUENCE [LARGE SCALE GENOMIC DNA]</scope>
</reference>
<dbReference type="GO" id="GO:0005634">
    <property type="term" value="C:nucleus"/>
    <property type="evidence" value="ECO:0007669"/>
    <property type="project" value="UniProtKB-SubCell"/>
</dbReference>
<dbReference type="PANTHER" id="PTHR22706:SF1">
    <property type="entry name" value="ASSEMBLY FACTOR FOR SPINDLE MICROTUBULES"/>
    <property type="match status" value="1"/>
</dbReference>
<dbReference type="PANTHER" id="PTHR22706">
    <property type="entry name" value="ASSEMBLY FACTOR FOR SPINDLE MICROTUBULES"/>
    <property type="match status" value="1"/>
</dbReference>
<dbReference type="GO" id="GO:0051301">
    <property type="term" value="P:cell division"/>
    <property type="evidence" value="ECO:0007669"/>
    <property type="project" value="UniProtKB-KW"/>
</dbReference>
<name>A0A4W3JTQ1_CALMI</name>
<keyword evidence="5" id="KW-0132">Cell division</keyword>
<dbReference type="InterPro" id="IPR001715">
    <property type="entry name" value="CH_dom"/>
</dbReference>
<dbReference type="FunFam" id="1.20.5.190:FF:000009">
    <property type="entry name" value="Abnormal spindle-like microcephaly-associated protein homolog"/>
    <property type="match status" value="2"/>
</dbReference>
<dbReference type="CDD" id="cd21223">
    <property type="entry name" value="CH_ASPM_rpt1"/>
    <property type="match status" value="1"/>
</dbReference>
<evidence type="ECO:0000256" key="7">
    <source>
        <dbReference type="ARBA" id="ARBA00022776"/>
    </source>
</evidence>
<sequence>RSLRRVGGAGECAPFKAIGGSARDRPPVSGELVLTHFARTPFVCFGTVRVGCSKSQVLPIANPQDVPVQVVIDKFPSAKGFTANESRFVVEHDLVISWIPLNAGGVRETVTFSVGCVKIKAVFLGKAEDPPKKKRSLWDTIKRNKSSEGPVKSKKSTIMNTIASKTTISQIDTVKTGGHRNPLQSRENLSLAEDRVSPLFHPIHVLDNKGHEVKPLSPISTVSPVKQEFENCAPQSFKRSVTYSVLKTDDDMSLPVEGEPNSDGRYNVQCSAETFINEPNLVHSFKISQQILDSQTYCFPHLSGPLTPFSQRRILSPDSFVKGSYFPEGDSEPRIVAKILSPDQFLKESLAVVNVSSLHSSQEEARSLPAQSSLNPSDFQSELIQERNDESISPVHSDFPVINVRELEPVKSRLTYFVKPKCASRSSQALKQPVVEHADQVKMLHGSPADIKITLSSEASDCESEGKVKHSRRQLEVPFILNSAISTFSSLPVIEAPTENKTTDNKLPYANRKRKSSEFLHDSANEEIVCPNKRTSQVDQVRRSTFVEKTTSRNLKGKGKSKGRKPNFLNYIIGTVNWFRLCLVIMLFLSVIPRHPMPFAAKNMFFDERWKEKQERGFTWWLNFILTPDDFTVSTETSRVNAAAVFLGSESHSHKMSVPAAPTKEEMSLRSYTAKRRLNRLRRSACRLFTSEGMVKVIQKLEGAIAVKHLLVRKDRHLWKDYGERMKVLKWLLSYNTLWLRIGLETIYGELIPLENNSDVIGLGRFILNRLLWNSDVVAEYRHPTVPHLYRNEHKEVLAQFTLKKFLLLVWFLDCAKQSRLIDHDPCLFCKDAEFKSSKDLLLAFSRDFLSGEGDLCRHLSYMGLTVSHFQTPLHEFNFAITNLAVDLRCGVRIVRAVELLTQDWTFSKHLRVPTISRLQKLHNVEIALKALRLRGIDLKAEDDHVIDSRDVVDGHRERTLALLWRIIFAFQVEILLNVDHLNEEIKFLKTTLRNQQRLTALQSMSVPPGPVKDHSPVVASKDYRLQVKLLMDWVNAVCAYHGVKVENFTVPFSDGRVLCYLVHHYHPGLLAADAICQRTTQTVEFAQRGSVAIDTLSSDSDESSIDISSTTADLRKIKLFALSSSALYQELLENEKKNFHLVTTAVVELGGVPAMIRHLDMSNTIPDEKVVIAYLSFLCARLLDLRKETRAARLIQAAWRKYKVSRENQAACVIQAAVCRFLYRQHFKKKTNATIIIQAHWQGYVARRKAKQLRMTKVQAVQNAAATVIQVCLKFLVCDGFTFCRYSSRRQYQNLLHCCILMQKHIRRKIAVTSYRQMLRATVGLQRCFRAHLLGSSQRREYLKLKLSAIVIQAAFRKWSACKLEATIKASIILQKYIRGFLCRKQYKKYQKSITLIQAFARGFLVRAKMSSRKNAAIIIQKYMNAYLAGKQDYVSYHRLKWAAIVFQAAYRGLKVRNTYRQIKSAIVIQSLFRMHLQRKKFVAIQKAAVTVQSSVRMKLVRIWFLKYRQAAITVQRHYRTKEQGRKERRRYVQLRQATITIQAAFNRWQTQKWIRKNQSVIAIQSWYRMCREKRSYLHQRRSCIRVQSWYRCCRAKQTFLIVKRSALFIQEYYRAYHRGKAQVEKYQSIRQGTITIQAYFRGMKARRLVRKVKAAYIIQSYWQTRKERLVYLHRRQCVIMLQAHVRRWQAQLQYKTMRTAVCILQAHVKALLKQRKAQSEYKAMRFAAIVLQSNYRGRLARRQLSLLRSVVKIQSAYRAYVVRRRFSQIKKAAIIIQAYVKMIQVQKRYRSLKNAEACICLQSAVRQYLIKKQMRLWRQAAIRIQSKFRMHRQRRQYLRIYCAAVIIQRGYLAYSQGFCQRQKFLRIREAAICLQAAYKGYMVRKIIKLHCKAAITLQAAFRRRALRIKYQAMQNASIAIQRWYRTCKVGQQQRAEYRKIRSGTILLQALYRGFSTRKKIKVQHEAAKTIQTAFRRFRAQKQFAMLKDAVLTIQQYFKAKLAGDKQRQVYLRLCQSAAVLQAAYKGMLVRKEIKRKRQASIVIQSYFRMHQMCTKFKSLKSATLVIQDRFRAYLQGKRQRQRYQKMKNAAVLLQAAFHAMKARKKMKEVQKAASIIQTAFRSYNTRKRYLSLQAASTLLQRKFRALLLAKQQRKHYLCIQGAVLTIQSAYRGMKTRQEILHMHWAATVIQSTFRMHKVYIPYQATRLAAIIIQVHYRAHVESKAERENYLKIRHSVVVLQAALRGMNVRKHLSCMHKSATVIQASYRMQRQRYWYKRLYWAAVVIQQQYRACKIRDACVQQYTNVRNAVICIQTAFHSMKTRQEIQRLEQAIIVIQGRFRAYNERKKYLALKDAATTIQQQYRGLLLARIQRQQYLSVRNAAICFQATYRGKRMRQAVRSMHLAAIVIQSTFRMHQVYVSYQATRLAAIIIQVRYRAHVEGKTERENYLKIRHSVVVLQAALRGMNVRKHLSCMHKSAILIQSFYRMHRQLYLYKRLCWAAVVIQQRYRACKVRDIQVQQYGRMKKAIVHIQALYRGKKARRLSSAIILQATFRGYRARVHYRTVRNAAVSIQHWYRACKMGQSQLIEFQAMKRAAISIQAVYKGVIARRWYKQKRAAVKIQSVLCMMMHRKRFLQIKSAAISIQSQYHAYKARKLYKSYKGAAVILQRHFKSHLMRKEQRLAYLTMQQKIIFLQSAIRGFIVRRNYEKLQKSTKKIQALFRGHQARQLVNKMQAARKIQAWFRASVVRKRYKAMLKSVAFIHGQFRIKQERSRFLKVRTATITIQQGWRRTIEMQKAACQIQHEYRGYKERKKFLGQKLAVLAIQRLFRAWQLEKNEKLKHEKRTRAAVILQAVWRGLRVRKEVAEQQFAAKRRCFTAAVYHHLCAVKIQRTYRSYVALKFAKEKIKSVICIQRWFRTYLQRCNYLKERQQIIAVQRTVKIWLKRRNKAAVVIQQAVRRFLDKMWKKRFCRRITTIQAMWKGYYLRKKMANPRIIAIRCRIQQATEKSSEEQKLGNRTAIALNYILKYKHFSWILAALQHLEVATRLSSLCCENFAKSGATPIIFTLIRSCNRSVPSMDIIKYAIQVLLNVSKYEKTSGVVYEVKNSITILIDLLQMYREKAGDKTADKCGSIFTKVCCLLSILSQDSQKALEVRSMPRAQDRIHTIYKLTLRKHKMDTDREIKQRLNDPLSGSFFIPATPVRTKVVSRLKPDWVLRRDNMKEIVDPLKAIQLVMDTLGISTNL</sequence>
<keyword evidence="10" id="KW-0539">Nucleus</keyword>
<evidence type="ECO:0000256" key="1">
    <source>
        <dbReference type="ARBA" id="ARBA00004123"/>
    </source>
</evidence>
<dbReference type="InterPro" id="IPR000048">
    <property type="entry name" value="IQ_motif_EF-hand-BS"/>
</dbReference>
<evidence type="ECO:0000256" key="12">
    <source>
        <dbReference type="SAM" id="MobiDB-lite"/>
    </source>
</evidence>
<evidence type="ECO:0000256" key="2">
    <source>
        <dbReference type="ARBA" id="ARBA00004496"/>
    </source>
</evidence>
<reference evidence="15" key="2">
    <citation type="journal article" date="2007" name="PLoS Biol.">
        <title>Survey sequencing and comparative analysis of the elephant shark (Callorhinchus milii) genome.</title>
        <authorList>
            <person name="Venkatesh B."/>
            <person name="Kirkness E.F."/>
            <person name="Loh Y.H."/>
            <person name="Halpern A.L."/>
            <person name="Lee A.P."/>
            <person name="Johnson J."/>
            <person name="Dandona N."/>
            <person name="Viswanathan L.D."/>
            <person name="Tay A."/>
            <person name="Venter J.C."/>
            <person name="Strausberg R.L."/>
            <person name="Brenner S."/>
        </authorList>
    </citation>
    <scope>NUCLEOTIDE SEQUENCE [LARGE SCALE GENOMIC DNA]</scope>
</reference>
<evidence type="ECO:0000313" key="14">
    <source>
        <dbReference type="Ensembl" id="ENSCMIP00000046889.1"/>
    </source>
</evidence>
<dbReference type="Pfam" id="PF15780">
    <property type="entry name" value="ASH"/>
    <property type="match status" value="1"/>
</dbReference>
<dbReference type="FunFam" id="1.10.418.10:FF:000051">
    <property type="entry name" value="Abnormal spindle-like microcephaly-associated protein homolog"/>
    <property type="match status" value="1"/>
</dbReference>
<dbReference type="CDD" id="cd23767">
    <property type="entry name" value="IQCD"/>
    <property type="match status" value="1"/>
</dbReference>
<reference evidence="15" key="1">
    <citation type="journal article" date="2006" name="Science">
        <title>Ancient noncoding elements conserved in the human genome.</title>
        <authorList>
            <person name="Venkatesh B."/>
            <person name="Kirkness E.F."/>
            <person name="Loh Y.H."/>
            <person name="Halpern A.L."/>
            <person name="Lee A.P."/>
            <person name="Johnson J."/>
            <person name="Dandona N."/>
            <person name="Viswanathan L.D."/>
            <person name="Tay A."/>
            <person name="Venter J.C."/>
            <person name="Strausberg R.L."/>
            <person name="Brenner S."/>
        </authorList>
    </citation>
    <scope>NUCLEOTIDE SEQUENCE [LARGE SCALE GENOMIC DNA]</scope>
</reference>
<feature type="domain" description="Calponin-homology (CH)" evidence="13">
    <location>
        <begin position="1025"/>
        <end position="1184"/>
    </location>
</feature>
<dbReference type="SMART" id="SM00033">
    <property type="entry name" value="CH"/>
    <property type="match status" value="2"/>
</dbReference>
<dbReference type="GO" id="GO:0000278">
    <property type="term" value="P:mitotic cell cycle"/>
    <property type="evidence" value="ECO:0007669"/>
    <property type="project" value="TreeGrafter"/>
</dbReference>
<protein>
    <submittedName>
        <fullName evidence="14">Assembly factor for spindle microtubules</fullName>
    </submittedName>
</protein>
<dbReference type="Pfam" id="PF00612">
    <property type="entry name" value="IQ"/>
    <property type="match status" value="30"/>
</dbReference>
<keyword evidence="6" id="KW-0677">Repeat</keyword>
<dbReference type="Gene3D" id="1.20.5.190">
    <property type="match status" value="28"/>
</dbReference>
<dbReference type="Proteomes" id="UP000314986">
    <property type="component" value="Unassembled WGS sequence"/>
</dbReference>
<dbReference type="GeneTree" id="ENSGT00560000077332"/>
<dbReference type="GO" id="GO:0005516">
    <property type="term" value="F:calmodulin binding"/>
    <property type="evidence" value="ECO:0007669"/>
    <property type="project" value="UniProtKB-KW"/>
</dbReference>
<dbReference type="InterPro" id="IPR031549">
    <property type="entry name" value="ASH"/>
</dbReference>
<evidence type="ECO:0000259" key="13">
    <source>
        <dbReference type="PROSITE" id="PS50021"/>
    </source>
</evidence>
<dbReference type="SMART" id="SM00015">
    <property type="entry name" value="IQ"/>
    <property type="match status" value="60"/>
</dbReference>
<keyword evidence="7" id="KW-0498">Mitosis</keyword>
<dbReference type="InParanoid" id="A0A4W3JTQ1"/>
<keyword evidence="8" id="KW-0112">Calmodulin-binding</keyword>
<keyword evidence="4" id="KW-0597">Phosphoprotein</keyword>
<dbReference type="CDD" id="cd21224">
    <property type="entry name" value="CH_ASPM_rpt2"/>
    <property type="match status" value="1"/>
</dbReference>
<dbReference type="SUPFAM" id="SSF47576">
    <property type="entry name" value="Calponin-homology domain, CH-domain"/>
    <property type="match status" value="1"/>
</dbReference>
<dbReference type="SUPFAM" id="SSF52540">
    <property type="entry name" value="P-loop containing nucleoside triphosphate hydrolases"/>
    <property type="match status" value="14"/>
</dbReference>
<dbReference type="PROSITE" id="PS50021">
    <property type="entry name" value="CH"/>
    <property type="match status" value="2"/>
</dbReference>
<reference evidence="14" key="4">
    <citation type="submission" date="2025-08" db="UniProtKB">
        <authorList>
            <consortium name="Ensembl"/>
        </authorList>
    </citation>
    <scope>IDENTIFICATION</scope>
</reference>
<dbReference type="GO" id="GO:0007051">
    <property type="term" value="P:spindle organization"/>
    <property type="evidence" value="ECO:0007669"/>
    <property type="project" value="TreeGrafter"/>
</dbReference>
<evidence type="ECO:0000313" key="15">
    <source>
        <dbReference type="Proteomes" id="UP000314986"/>
    </source>
</evidence>
<dbReference type="GO" id="GO:0000922">
    <property type="term" value="C:spindle pole"/>
    <property type="evidence" value="ECO:0007669"/>
    <property type="project" value="TreeGrafter"/>
</dbReference>
<evidence type="ECO:0000256" key="10">
    <source>
        <dbReference type="ARBA" id="ARBA00023242"/>
    </source>
</evidence>
<dbReference type="InterPro" id="IPR036872">
    <property type="entry name" value="CH_dom_sf"/>
</dbReference>
<dbReference type="GO" id="GO:0005737">
    <property type="term" value="C:cytoplasm"/>
    <property type="evidence" value="ECO:0007669"/>
    <property type="project" value="UniProtKB-SubCell"/>
</dbReference>
<dbReference type="STRING" id="7868.ENSCMIP00000046889"/>
<evidence type="ECO:0000256" key="8">
    <source>
        <dbReference type="ARBA" id="ARBA00022860"/>
    </source>
</evidence>
<evidence type="ECO:0000256" key="3">
    <source>
        <dbReference type="ARBA" id="ARBA00022490"/>
    </source>
</evidence>
<evidence type="ECO:0000256" key="5">
    <source>
        <dbReference type="ARBA" id="ARBA00022618"/>
    </source>
</evidence>
<feature type="region of interest" description="Disordered" evidence="12">
    <location>
        <begin position="364"/>
        <end position="383"/>
    </location>
</feature>
<feature type="compositionally biased region" description="Polar residues" evidence="12">
    <location>
        <begin position="369"/>
        <end position="383"/>
    </location>
</feature>
<dbReference type="OMA" id="QSHWRAT"/>
<proteinExistence type="predicted"/>
<feature type="domain" description="Calponin-homology (CH)" evidence="13">
    <location>
        <begin position="836"/>
        <end position="972"/>
    </location>
</feature>
<dbReference type="InterPro" id="IPR051185">
    <property type="entry name" value="ASPM"/>
</dbReference>
<evidence type="ECO:0000256" key="6">
    <source>
        <dbReference type="ARBA" id="ARBA00022737"/>
    </source>
</evidence>
<evidence type="ECO:0000256" key="9">
    <source>
        <dbReference type="ARBA" id="ARBA00023054"/>
    </source>
</evidence>
<dbReference type="InterPro" id="IPR027417">
    <property type="entry name" value="P-loop_NTPase"/>
</dbReference>
<evidence type="ECO:0000256" key="11">
    <source>
        <dbReference type="ARBA" id="ARBA00023306"/>
    </source>
</evidence>
<comment type="subcellular location">
    <subcellularLocation>
        <location evidence="2">Cytoplasm</location>
    </subcellularLocation>
    <subcellularLocation>
        <location evidence="1">Nucleus</location>
    </subcellularLocation>
</comment>
<dbReference type="GO" id="GO:0051295">
    <property type="term" value="P:establishment of meiotic spindle localization"/>
    <property type="evidence" value="ECO:0007669"/>
    <property type="project" value="TreeGrafter"/>
</dbReference>
<keyword evidence="9" id="KW-0175">Coiled coil</keyword>
<dbReference type="Pfam" id="PF00307">
    <property type="entry name" value="CH"/>
    <property type="match status" value="1"/>
</dbReference>
<organism evidence="14 15">
    <name type="scientific">Callorhinchus milii</name>
    <name type="common">Ghost shark</name>
    <dbReference type="NCBI Taxonomy" id="7868"/>
    <lineage>
        <taxon>Eukaryota</taxon>
        <taxon>Metazoa</taxon>
        <taxon>Chordata</taxon>
        <taxon>Craniata</taxon>
        <taxon>Vertebrata</taxon>
        <taxon>Chondrichthyes</taxon>
        <taxon>Holocephali</taxon>
        <taxon>Chimaeriformes</taxon>
        <taxon>Callorhinchidae</taxon>
        <taxon>Callorhinchus</taxon>
    </lineage>
</organism>
<dbReference type="FunFam" id="1.20.5.190:FF:000008">
    <property type="entry name" value="Abnormal spindle-like microcephaly-associated protein homolog"/>
    <property type="match status" value="3"/>
</dbReference>